<name>A0A090CY41_9BACT</name>
<evidence type="ECO:0008006" key="3">
    <source>
        <dbReference type="Google" id="ProtNLM"/>
    </source>
</evidence>
<accession>A0A090CY41</accession>
<gene>
    <name evidence="1" type="ORF">CSEC_0415</name>
</gene>
<sequence>MNPVIFRKISFLLALIFLFKTQICLGEKLPADLTFLIADLKYNEKLGGIKICEIQSLSLSKLYGFDFINGKEGLAAELVSHVMFKHCREGWFVDRNICDPRIKTKLKMHGFESLSGINSIFSSKSFQQAASRKVYDPSKLSDYAGALYALPFSIGSLDQFRNNFPGIIVIDAAFFPYMGLVGNKQAVAQLLDHEKLKSLRPNWKIYPKKFSDRLIEDINRDFPEEIVVIKPLYSTKGNGVIIVSKNDLKGTLKFILKNQKAQHPDPSYSYWSKDKAETFLVEEFISSDPIAVDHLFGQSFDGTMRVAFALTFNEGKFDFHFIECHWKLPQNSIDSQVSLNQKHKSYAEPPFFAAVDPLIQEKVEKELREGMLTMYKMILEK</sequence>
<protein>
    <recommendedName>
        <fullName evidence="3">ATP-grasp domain-containing protein</fullName>
    </recommendedName>
</protein>
<dbReference type="Proteomes" id="UP000031552">
    <property type="component" value="Unassembled WGS sequence"/>
</dbReference>
<keyword evidence="2" id="KW-1185">Reference proteome</keyword>
<dbReference type="OrthoDB" id="20689at2"/>
<organism evidence="1 2">
    <name type="scientific">Candidatus Criblamydia sequanensis CRIB-18</name>
    <dbReference type="NCBI Taxonomy" id="1437425"/>
    <lineage>
        <taxon>Bacteria</taxon>
        <taxon>Pseudomonadati</taxon>
        <taxon>Chlamydiota</taxon>
        <taxon>Chlamydiia</taxon>
        <taxon>Parachlamydiales</taxon>
        <taxon>Candidatus Criblamydiaceae</taxon>
        <taxon>Candidatus Criblamydia</taxon>
    </lineage>
</organism>
<reference evidence="1" key="2">
    <citation type="submission" date="2014-09" db="EMBL/GenBank/DDBJ databases">
        <title>Criblamydia sequanensis harbors a mega-plasmid encoding arsenite resistance.</title>
        <authorList>
            <person name="Bertelli C."/>
            <person name="Goesmann A."/>
            <person name="Greub G."/>
        </authorList>
    </citation>
    <scope>NUCLEOTIDE SEQUENCE [LARGE SCALE GENOMIC DNA]</scope>
    <source>
        <strain evidence="1">CRIB-18</strain>
    </source>
</reference>
<dbReference type="AlphaFoldDB" id="A0A090CY41"/>
<evidence type="ECO:0000313" key="2">
    <source>
        <dbReference type="Proteomes" id="UP000031552"/>
    </source>
</evidence>
<comment type="caution">
    <text evidence="1">The sequence shown here is derived from an EMBL/GenBank/DDBJ whole genome shotgun (WGS) entry which is preliminary data.</text>
</comment>
<proteinExistence type="predicted"/>
<reference evidence="1" key="1">
    <citation type="submission" date="2013-12" db="EMBL/GenBank/DDBJ databases">
        <authorList>
            <person name="Linke B."/>
        </authorList>
    </citation>
    <scope>NUCLEOTIDE SEQUENCE [LARGE SCALE GENOMIC DNA]</scope>
    <source>
        <strain evidence="1">CRIB-18</strain>
    </source>
</reference>
<dbReference type="STRING" id="1437425.CSEC_0415"/>
<dbReference type="eggNOG" id="ENOG5033U9P">
    <property type="taxonomic scope" value="Bacteria"/>
</dbReference>
<evidence type="ECO:0000313" key="1">
    <source>
        <dbReference type="EMBL" id="CDR33252.1"/>
    </source>
</evidence>
<dbReference type="EMBL" id="CCEJ010000003">
    <property type="protein sequence ID" value="CDR33252.1"/>
    <property type="molecule type" value="Genomic_DNA"/>
</dbReference>